<comment type="similarity">
    <text evidence="1 5">Belongs to the HypA/HybF family.</text>
</comment>
<dbReference type="Proteomes" id="UP000295129">
    <property type="component" value="Unassembled WGS sequence"/>
</dbReference>
<gene>
    <name evidence="5" type="primary">hypA</name>
    <name evidence="6" type="ORF">C7389_1119</name>
</gene>
<protein>
    <recommendedName>
        <fullName evidence="5">Hydrogenase maturation factor HypA</fullName>
    </recommendedName>
</protein>
<accession>A0A4R6DWB1</accession>
<dbReference type="InterPro" id="IPR000688">
    <property type="entry name" value="HypA/HybF"/>
</dbReference>
<dbReference type="Gene3D" id="3.30.2320.80">
    <property type="match status" value="1"/>
</dbReference>
<dbReference type="RefSeq" id="WP_133592247.1">
    <property type="nucleotide sequence ID" value="NZ_SNVV01000011.1"/>
</dbReference>
<proteinExistence type="inferred from homology"/>
<evidence type="ECO:0000256" key="1">
    <source>
        <dbReference type="ARBA" id="ARBA00010748"/>
    </source>
</evidence>
<feature type="binding site" evidence="5">
    <location>
        <position position="89"/>
    </location>
    <ligand>
        <name>Zn(2+)</name>
        <dbReference type="ChEBI" id="CHEBI:29105"/>
    </ligand>
</feature>
<dbReference type="OrthoDB" id="288014at2"/>
<evidence type="ECO:0000256" key="5">
    <source>
        <dbReference type="HAMAP-Rule" id="MF_00213"/>
    </source>
</evidence>
<name>A0A4R6DWB1_9RHOO</name>
<sequence>MHEMSLAEGVRSIVEDTARNHGASRVEAVVLEIGDLAAVEVESLRFCLDVVLKDSVADGATVSIERVPGTGWCLRCAETVAIAQRYDACPRCGGYQVQPTGGTEMRVKEMALASGEPTPEKES</sequence>
<keyword evidence="2 5" id="KW-0533">Nickel</keyword>
<keyword evidence="3 5" id="KW-0479">Metal-binding</keyword>
<dbReference type="GO" id="GO:0051604">
    <property type="term" value="P:protein maturation"/>
    <property type="evidence" value="ECO:0007669"/>
    <property type="project" value="InterPro"/>
</dbReference>
<feature type="binding site" evidence="5">
    <location>
        <position position="92"/>
    </location>
    <ligand>
        <name>Zn(2+)</name>
        <dbReference type="ChEBI" id="CHEBI:29105"/>
    </ligand>
</feature>
<comment type="function">
    <text evidence="5">Involved in the maturation of [NiFe] hydrogenases. Required for nickel insertion into the metal center of the hydrogenase.</text>
</comment>
<feature type="binding site" evidence="5">
    <location>
        <position position="73"/>
    </location>
    <ligand>
        <name>Zn(2+)</name>
        <dbReference type="ChEBI" id="CHEBI:29105"/>
    </ligand>
</feature>
<keyword evidence="7" id="KW-1185">Reference proteome</keyword>
<evidence type="ECO:0000313" key="7">
    <source>
        <dbReference type="Proteomes" id="UP000295129"/>
    </source>
</evidence>
<feature type="binding site" evidence="5">
    <location>
        <position position="2"/>
    </location>
    <ligand>
        <name>Ni(2+)</name>
        <dbReference type="ChEBI" id="CHEBI:49786"/>
    </ligand>
</feature>
<evidence type="ECO:0000313" key="6">
    <source>
        <dbReference type="EMBL" id="TDN49531.1"/>
    </source>
</evidence>
<evidence type="ECO:0000256" key="3">
    <source>
        <dbReference type="ARBA" id="ARBA00022723"/>
    </source>
</evidence>
<dbReference type="GO" id="GO:0008270">
    <property type="term" value="F:zinc ion binding"/>
    <property type="evidence" value="ECO:0007669"/>
    <property type="project" value="UniProtKB-UniRule"/>
</dbReference>
<dbReference type="InterPro" id="IPR020538">
    <property type="entry name" value="Hydgase_Ni_incorp_HypA/HybF_CS"/>
</dbReference>
<dbReference type="PROSITE" id="PS01249">
    <property type="entry name" value="HYPA"/>
    <property type="match status" value="1"/>
</dbReference>
<dbReference type="AlphaFoldDB" id="A0A4R6DWB1"/>
<evidence type="ECO:0000256" key="4">
    <source>
        <dbReference type="ARBA" id="ARBA00022833"/>
    </source>
</evidence>
<comment type="caution">
    <text evidence="6">The sequence shown here is derived from an EMBL/GenBank/DDBJ whole genome shotgun (WGS) entry which is preliminary data.</text>
</comment>
<dbReference type="HAMAP" id="MF_00213">
    <property type="entry name" value="HypA_HybF"/>
    <property type="match status" value="1"/>
</dbReference>
<dbReference type="PANTHER" id="PTHR34535">
    <property type="entry name" value="HYDROGENASE MATURATION FACTOR HYPA"/>
    <property type="match status" value="1"/>
</dbReference>
<evidence type="ECO:0000256" key="2">
    <source>
        <dbReference type="ARBA" id="ARBA00022596"/>
    </source>
</evidence>
<dbReference type="NCBIfam" id="TIGR00100">
    <property type="entry name" value="hypA"/>
    <property type="match status" value="1"/>
</dbReference>
<organism evidence="6 7">
    <name type="scientific">Azoarcus indigens</name>
    <dbReference type="NCBI Taxonomy" id="29545"/>
    <lineage>
        <taxon>Bacteria</taxon>
        <taxon>Pseudomonadati</taxon>
        <taxon>Pseudomonadota</taxon>
        <taxon>Betaproteobacteria</taxon>
        <taxon>Rhodocyclales</taxon>
        <taxon>Zoogloeaceae</taxon>
        <taxon>Azoarcus</taxon>
    </lineage>
</organism>
<reference evidence="6 7" key="1">
    <citation type="submission" date="2019-03" db="EMBL/GenBank/DDBJ databases">
        <title>Genomic Encyclopedia of Type Strains, Phase IV (KMG-IV): sequencing the most valuable type-strain genomes for metagenomic binning, comparative biology and taxonomic classification.</title>
        <authorList>
            <person name="Goeker M."/>
        </authorList>
    </citation>
    <scope>NUCLEOTIDE SEQUENCE [LARGE SCALE GENOMIC DNA]</scope>
    <source>
        <strain evidence="6 7">DSM 12121</strain>
    </source>
</reference>
<dbReference type="PIRSF" id="PIRSF004761">
    <property type="entry name" value="Hydrgn_mat_HypA"/>
    <property type="match status" value="1"/>
</dbReference>
<dbReference type="Pfam" id="PF01155">
    <property type="entry name" value="HypA"/>
    <property type="match status" value="1"/>
</dbReference>
<dbReference type="PANTHER" id="PTHR34535:SF3">
    <property type="entry name" value="HYDROGENASE MATURATION FACTOR HYPA"/>
    <property type="match status" value="1"/>
</dbReference>
<dbReference type="GO" id="GO:0016151">
    <property type="term" value="F:nickel cation binding"/>
    <property type="evidence" value="ECO:0007669"/>
    <property type="project" value="UniProtKB-UniRule"/>
</dbReference>
<dbReference type="EMBL" id="SNVV01000011">
    <property type="protein sequence ID" value="TDN49531.1"/>
    <property type="molecule type" value="Genomic_DNA"/>
</dbReference>
<keyword evidence="4 5" id="KW-0862">Zinc</keyword>
<feature type="binding site" evidence="5">
    <location>
        <position position="76"/>
    </location>
    <ligand>
        <name>Zn(2+)</name>
        <dbReference type="ChEBI" id="CHEBI:29105"/>
    </ligand>
</feature>